<evidence type="ECO:0000313" key="3">
    <source>
        <dbReference type="Proteomes" id="UP000249056"/>
    </source>
</evidence>
<evidence type="ECO:0000256" key="1">
    <source>
        <dbReference type="SAM" id="MobiDB-lite"/>
    </source>
</evidence>
<keyword evidence="3" id="KW-1185">Reference proteome</keyword>
<dbReference type="AlphaFoldDB" id="A0A395IV04"/>
<feature type="compositionally biased region" description="Basic and acidic residues" evidence="1">
    <location>
        <begin position="1"/>
        <end position="12"/>
    </location>
</feature>
<feature type="compositionally biased region" description="Polar residues" evidence="1">
    <location>
        <begin position="167"/>
        <end position="176"/>
    </location>
</feature>
<feature type="compositionally biased region" description="Polar residues" evidence="1">
    <location>
        <begin position="128"/>
        <end position="140"/>
    </location>
</feature>
<dbReference type="Proteomes" id="UP000249056">
    <property type="component" value="Unassembled WGS sequence"/>
</dbReference>
<organism evidence="2 3">
    <name type="scientific">Monilinia fructigena</name>
    <dbReference type="NCBI Taxonomy" id="38457"/>
    <lineage>
        <taxon>Eukaryota</taxon>
        <taxon>Fungi</taxon>
        <taxon>Dikarya</taxon>
        <taxon>Ascomycota</taxon>
        <taxon>Pezizomycotina</taxon>
        <taxon>Leotiomycetes</taxon>
        <taxon>Helotiales</taxon>
        <taxon>Sclerotiniaceae</taxon>
        <taxon>Monilinia</taxon>
    </lineage>
</organism>
<feature type="compositionally biased region" description="Basic and acidic residues" evidence="1">
    <location>
        <begin position="102"/>
        <end position="116"/>
    </location>
</feature>
<protein>
    <submittedName>
        <fullName evidence="2">Uncharacterized protein</fullName>
    </submittedName>
</protein>
<name>A0A395IV04_9HELO</name>
<gene>
    <name evidence="2" type="ORF">DID88_002033</name>
</gene>
<feature type="region of interest" description="Disordered" evidence="1">
    <location>
        <begin position="102"/>
        <end position="176"/>
    </location>
</feature>
<comment type="caution">
    <text evidence="2">The sequence shown here is derived from an EMBL/GenBank/DDBJ whole genome shotgun (WGS) entry which is preliminary data.</text>
</comment>
<dbReference type="OrthoDB" id="10392859at2759"/>
<feature type="region of interest" description="Disordered" evidence="1">
    <location>
        <begin position="1"/>
        <end position="29"/>
    </location>
</feature>
<sequence length="176" mass="19452">RCKLEEPRKKDLSGQNVKQSEILHQNGENSNSVIRTSNASLVISKYDSFDFVSSPEGRLLASIDKEHLRRLDEDLGLSYKVANNEADVEAAMVQVAKELERLKKQQQREASRKSGRDPIGTPKFRKQSPLSSVSKTTTKTAPVPASAPGPGPNERGVKTLEDDQMMPASSQHDSEH</sequence>
<feature type="non-terminal residue" evidence="2">
    <location>
        <position position="1"/>
    </location>
</feature>
<proteinExistence type="predicted"/>
<reference evidence="2 3" key="1">
    <citation type="submission" date="2018-06" db="EMBL/GenBank/DDBJ databases">
        <title>Genome Sequence of the Brown Rot Fungal Pathogen Monilinia fructigena.</title>
        <authorList>
            <person name="Landi L."/>
            <person name="De Miccolis Angelini R.M."/>
            <person name="Pollastro S."/>
            <person name="Abate D."/>
            <person name="Faretra F."/>
            <person name="Romanazzi G."/>
        </authorList>
    </citation>
    <scope>NUCLEOTIDE SEQUENCE [LARGE SCALE GENOMIC DNA]</scope>
    <source>
        <strain evidence="2 3">Mfrg269</strain>
    </source>
</reference>
<dbReference type="EMBL" id="QKRW01000015">
    <property type="protein sequence ID" value="RAL64140.1"/>
    <property type="molecule type" value="Genomic_DNA"/>
</dbReference>
<evidence type="ECO:0000313" key="2">
    <source>
        <dbReference type="EMBL" id="RAL64140.1"/>
    </source>
</evidence>
<feature type="compositionally biased region" description="Polar residues" evidence="1">
    <location>
        <begin position="13"/>
        <end position="29"/>
    </location>
</feature>
<accession>A0A395IV04</accession>